<accession>A0AAV4QKN0</accession>
<reference evidence="2 3" key="1">
    <citation type="submission" date="2021-06" db="EMBL/GenBank/DDBJ databases">
        <title>Caerostris extrusa draft genome.</title>
        <authorList>
            <person name="Kono N."/>
            <person name="Arakawa K."/>
        </authorList>
    </citation>
    <scope>NUCLEOTIDE SEQUENCE [LARGE SCALE GENOMIC DNA]</scope>
</reference>
<feature type="region of interest" description="Disordered" evidence="1">
    <location>
        <begin position="102"/>
        <end position="121"/>
    </location>
</feature>
<protein>
    <submittedName>
        <fullName evidence="2">Uncharacterized protein</fullName>
    </submittedName>
</protein>
<organism evidence="2 3">
    <name type="scientific">Caerostris extrusa</name>
    <name type="common">Bark spider</name>
    <name type="synonym">Caerostris bankana</name>
    <dbReference type="NCBI Taxonomy" id="172846"/>
    <lineage>
        <taxon>Eukaryota</taxon>
        <taxon>Metazoa</taxon>
        <taxon>Ecdysozoa</taxon>
        <taxon>Arthropoda</taxon>
        <taxon>Chelicerata</taxon>
        <taxon>Arachnida</taxon>
        <taxon>Araneae</taxon>
        <taxon>Araneomorphae</taxon>
        <taxon>Entelegynae</taxon>
        <taxon>Araneoidea</taxon>
        <taxon>Araneidae</taxon>
        <taxon>Caerostris</taxon>
    </lineage>
</organism>
<name>A0AAV4QKN0_CAEEX</name>
<proteinExistence type="predicted"/>
<evidence type="ECO:0000256" key="1">
    <source>
        <dbReference type="SAM" id="MobiDB-lite"/>
    </source>
</evidence>
<evidence type="ECO:0000313" key="3">
    <source>
        <dbReference type="Proteomes" id="UP001054945"/>
    </source>
</evidence>
<gene>
    <name evidence="2" type="ORF">CEXT_364131</name>
</gene>
<evidence type="ECO:0000313" key="2">
    <source>
        <dbReference type="EMBL" id="GIY09817.1"/>
    </source>
</evidence>
<keyword evidence="3" id="KW-1185">Reference proteome</keyword>
<dbReference type="AlphaFoldDB" id="A0AAV4QKN0"/>
<sequence>MPGISLASRSGEDVEVFSNMPTLPFRPTKQMTTNSSTRCRSKLQWHNLHLYHYQNSKKDHLSPGHRGTTKPHTLRLVGHISRAKREEFQQFRFHRASKRNAVSDISRQLRDRSPEPKIETKRAPCTPVEWFRKQVVNEQEFTDGFSRLEPLISPAFQQFGNCATPFNISIMRLNRGAIINLLPSGTSCGGAHQVTNEIQGNYKATWGALGFLGTWLKLHC</sequence>
<dbReference type="Proteomes" id="UP001054945">
    <property type="component" value="Unassembled WGS sequence"/>
</dbReference>
<feature type="compositionally biased region" description="Basic and acidic residues" evidence="1">
    <location>
        <begin position="107"/>
        <end position="121"/>
    </location>
</feature>
<dbReference type="EMBL" id="BPLR01006432">
    <property type="protein sequence ID" value="GIY09817.1"/>
    <property type="molecule type" value="Genomic_DNA"/>
</dbReference>
<comment type="caution">
    <text evidence="2">The sequence shown here is derived from an EMBL/GenBank/DDBJ whole genome shotgun (WGS) entry which is preliminary data.</text>
</comment>